<feature type="compositionally biased region" description="Polar residues" evidence="1">
    <location>
        <begin position="88"/>
        <end position="103"/>
    </location>
</feature>
<evidence type="ECO:0000313" key="3">
    <source>
        <dbReference type="Proteomes" id="UP000693970"/>
    </source>
</evidence>
<organism evidence="2 3">
    <name type="scientific">Nitzschia inconspicua</name>
    <dbReference type="NCBI Taxonomy" id="303405"/>
    <lineage>
        <taxon>Eukaryota</taxon>
        <taxon>Sar</taxon>
        <taxon>Stramenopiles</taxon>
        <taxon>Ochrophyta</taxon>
        <taxon>Bacillariophyta</taxon>
        <taxon>Bacillariophyceae</taxon>
        <taxon>Bacillariophycidae</taxon>
        <taxon>Bacillariales</taxon>
        <taxon>Bacillariaceae</taxon>
        <taxon>Nitzschia</taxon>
    </lineage>
</organism>
<sequence length="335" mass="37220">MVQKWDGATLHRSNSDILMEQGMFVGCFGSEYDLSQVVASNKTVFKNDVKSVGMIVPHSSSMPEKNEGKRKISRSYVRPVFKEPGSKISYSQPPSTSDVNSRQLPDDVYRTPKSNQQRRQDPPTGRETCIRNEPLLEDVSFAHGDVIQPSPNTTDRLNHLLGRPIGGQGTKKLPPCHTTRMPFGGSVGLDQRRLRPADFGPTSLSQRRKCSSGRVSTAHDVGDDQTECGGSVATVSDLDYLASKSLRRKNPIHSLGQRQVSMLRKEIKEMVVCLEEVPEVKQEQKNSPAQLSYENQEGFKHQCQQGSDAIRSGIESFILWCQDGSICRTGIVRTT</sequence>
<name>A0A9K3L952_9STRA</name>
<dbReference type="Proteomes" id="UP000693970">
    <property type="component" value="Unassembled WGS sequence"/>
</dbReference>
<evidence type="ECO:0000256" key="1">
    <source>
        <dbReference type="SAM" id="MobiDB-lite"/>
    </source>
</evidence>
<dbReference type="EMBL" id="JAGRRH010000015">
    <property type="protein sequence ID" value="KAG7357078.1"/>
    <property type="molecule type" value="Genomic_DNA"/>
</dbReference>
<reference evidence="2" key="1">
    <citation type="journal article" date="2021" name="Sci. Rep.">
        <title>Diploid genomic architecture of Nitzschia inconspicua, an elite biomass production diatom.</title>
        <authorList>
            <person name="Oliver A."/>
            <person name="Podell S."/>
            <person name="Pinowska A."/>
            <person name="Traller J.C."/>
            <person name="Smith S.R."/>
            <person name="McClure R."/>
            <person name="Beliaev A."/>
            <person name="Bohutskyi P."/>
            <person name="Hill E.A."/>
            <person name="Rabines A."/>
            <person name="Zheng H."/>
            <person name="Allen L.Z."/>
            <person name="Kuo A."/>
            <person name="Grigoriev I.V."/>
            <person name="Allen A.E."/>
            <person name="Hazlebeck D."/>
            <person name="Allen E.E."/>
        </authorList>
    </citation>
    <scope>NUCLEOTIDE SEQUENCE</scope>
    <source>
        <strain evidence="2">Hildebrandi</strain>
    </source>
</reference>
<comment type="caution">
    <text evidence="2">The sequence shown here is derived from an EMBL/GenBank/DDBJ whole genome shotgun (WGS) entry which is preliminary data.</text>
</comment>
<dbReference type="AlphaFoldDB" id="A0A9K3L952"/>
<keyword evidence="3" id="KW-1185">Reference proteome</keyword>
<evidence type="ECO:0000313" key="2">
    <source>
        <dbReference type="EMBL" id="KAG7357078.1"/>
    </source>
</evidence>
<feature type="region of interest" description="Disordered" evidence="1">
    <location>
        <begin position="56"/>
        <end position="135"/>
    </location>
</feature>
<proteinExistence type="predicted"/>
<accession>A0A9K3L952</accession>
<protein>
    <submittedName>
        <fullName evidence="2">Uncharacterized protein</fullName>
    </submittedName>
</protein>
<gene>
    <name evidence="2" type="ORF">IV203_001766</name>
</gene>
<reference evidence="2" key="2">
    <citation type="submission" date="2021-04" db="EMBL/GenBank/DDBJ databases">
        <authorList>
            <person name="Podell S."/>
        </authorList>
    </citation>
    <scope>NUCLEOTIDE SEQUENCE</scope>
    <source>
        <strain evidence="2">Hildebrandi</strain>
    </source>
</reference>
<feature type="region of interest" description="Disordered" evidence="1">
    <location>
        <begin position="185"/>
        <end position="224"/>
    </location>
</feature>